<evidence type="ECO:0000256" key="1">
    <source>
        <dbReference type="ARBA" id="ARBA00003687"/>
    </source>
</evidence>
<feature type="compositionally biased region" description="Basic and acidic residues" evidence="4">
    <location>
        <begin position="707"/>
        <end position="718"/>
    </location>
</feature>
<dbReference type="FunFam" id="3.30.1330.80:FF:000001">
    <property type="entry name" value="AT-hook motif nuclear-localized protein"/>
    <property type="match status" value="1"/>
</dbReference>
<dbReference type="SMART" id="SM00384">
    <property type="entry name" value="AT_hook"/>
    <property type="match status" value="3"/>
</dbReference>
<evidence type="ECO:0000313" key="6">
    <source>
        <dbReference type="EMBL" id="URE04371.1"/>
    </source>
</evidence>
<evidence type="ECO:0000259" key="5">
    <source>
        <dbReference type="PROSITE" id="PS51742"/>
    </source>
</evidence>
<dbReference type="InterPro" id="IPR017956">
    <property type="entry name" value="AT_hook_DNA-bd_motif"/>
</dbReference>
<comment type="subcellular location">
    <subcellularLocation>
        <location evidence="2 3">Nucleus</location>
    </subcellularLocation>
</comment>
<evidence type="ECO:0000256" key="4">
    <source>
        <dbReference type="SAM" id="MobiDB-lite"/>
    </source>
</evidence>
<keyword evidence="3" id="KW-0238">DNA-binding</keyword>
<evidence type="ECO:0000256" key="2">
    <source>
        <dbReference type="ARBA" id="ARBA00004123"/>
    </source>
</evidence>
<feature type="compositionally biased region" description="Low complexity" evidence="4">
    <location>
        <begin position="414"/>
        <end position="425"/>
    </location>
</feature>
<comment type="domain">
    <text evidence="3">The PPC domain mediates interactions between AHL proteins.</text>
</comment>
<keyword evidence="3" id="KW-0805">Transcription regulation</keyword>
<evidence type="ECO:0000313" key="7">
    <source>
        <dbReference type="Proteomes" id="UP001055439"/>
    </source>
</evidence>
<dbReference type="PANTHER" id="PTHR31500">
    <property type="entry name" value="AT-HOOK MOTIF NUCLEAR-LOCALIZED PROTEIN 9"/>
    <property type="match status" value="1"/>
</dbReference>
<keyword evidence="3" id="KW-0804">Transcription</keyword>
<name>A0A9E7K4G4_9LILI</name>
<dbReference type="Gene3D" id="3.30.1330.80">
    <property type="entry name" value="Hypothetical protein, similar to alpha- acetolactate decarboxylase, domain 2"/>
    <property type="match status" value="2"/>
</dbReference>
<feature type="domain" description="PPC" evidence="5">
    <location>
        <begin position="94"/>
        <end position="230"/>
    </location>
</feature>
<dbReference type="EMBL" id="CP097507">
    <property type="protein sequence ID" value="URE04371.1"/>
    <property type="molecule type" value="Genomic_DNA"/>
</dbReference>
<feature type="domain" description="PPC" evidence="5">
    <location>
        <begin position="489"/>
        <end position="647"/>
    </location>
</feature>
<feature type="compositionally biased region" description="Polar residues" evidence="4">
    <location>
        <begin position="659"/>
        <end position="668"/>
    </location>
</feature>
<dbReference type="InterPro" id="IPR039605">
    <property type="entry name" value="AHL"/>
</dbReference>
<gene>
    <name evidence="6" type="ORF">MUK42_05401</name>
</gene>
<keyword evidence="3" id="KW-0539">Nucleus</keyword>
<dbReference type="GO" id="GO:0003680">
    <property type="term" value="F:minor groove of adenine-thymine-rich DNA binding"/>
    <property type="evidence" value="ECO:0007669"/>
    <property type="project" value="UniProtKB-UniRule"/>
</dbReference>
<sequence>MAGLDLSTATRYVHHHHLHLAHHLNPSSEDDNNNSSSAKIEHGQFSGAAESDDSPFTPDQGAAQGGAVGRRARGRPPGSKNKPKPPVIITQESANTLRAHILEVGAGCDVFDCIATYARRRQRGVCVLSGSGIVTNVTLHQPSASGGVVTLQGRFEILSLSGSFLPPPAPPGATSLTIFLAGGQGQVVGGNVAGTLFAAGPVLVITASFTNVAYERLPLEEEESPPLQMQPPAPQGSGGDGGSGGAGGSPFPDPSSMLPLFNLPLNMTNSQLPAGGHELRKWFEDLAELQQRTLGNLVVGFGKMDAREPPRVSSSQPPGVVEGPGSYGAGPPNNSIVAHNSAGVMEGMRLSFNPMTSPASKPVDLTGSLYQGDGFSGMRQGGIFSIGESVKKKRGRPRKYGPDAGMGLALTPPSSASGYSNSSTSDPAAKRRGRPPGSGKKQQLEALAAKAKCLKLSIGHFGLSKCSIIPLTSVASVLHLQDVLVHQGLALLLILSLLKLERQDIASKIMAFSQQGPRTVCILSANGAVSDVTLRQPAISGGTVTYEVDFPKLAISRVLGGPVGQLGRFEIISLSGSFLLTEDGSTRSRSGGLSIALAGSDGRILGGGVAGMLVAATPVQVVVGSFIAEGKKPKPEPLRWEPSSVPPQMTGFGAAVTASPPSEGTSSESCEDPGSPTNQSGGTCNNSSQHVQSAYPPVCWPHPASLNRHEPDMKLMPN</sequence>
<dbReference type="InterPro" id="IPR005175">
    <property type="entry name" value="PPC_dom"/>
</dbReference>
<protein>
    <recommendedName>
        <fullName evidence="3">AT-hook motif nuclear-localized protein</fullName>
    </recommendedName>
</protein>
<dbReference type="CDD" id="cd11378">
    <property type="entry name" value="DUF296"/>
    <property type="match status" value="2"/>
</dbReference>
<dbReference type="OrthoDB" id="1742671at2759"/>
<reference evidence="6" key="1">
    <citation type="submission" date="2022-05" db="EMBL/GenBank/DDBJ databases">
        <title>The Musa troglodytarum L. genome provides insights into the mechanism of non-climacteric behaviour and enrichment of carotenoids.</title>
        <authorList>
            <person name="Wang J."/>
        </authorList>
    </citation>
    <scope>NUCLEOTIDE SEQUENCE</scope>
    <source>
        <tissue evidence="6">Leaf</tissue>
    </source>
</reference>
<dbReference type="GO" id="GO:0005634">
    <property type="term" value="C:nucleus"/>
    <property type="evidence" value="ECO:0007669"/>
    <property type="project" value="UniProtKB-SubCell"/>
</dbReference>
<evidence type="ECO:0000256" key="3">
    <source>
        <dbReference type="RuleBase" id="RU367031"/>
    </source>
</evidence>
<organism evidence="6 7">
    <name type="scientific">Musa troglodytarum</name>
    <name type="common">fe'i banana</name>
    <dbReference type="NCBI Taxonomy" id="320322"/>
    <lineage>
        <taxon>Eukaryota</taxon>
        <taxon>Viridiplantae</taxon>
        <taxon>Streptophyta</taxon>
        <taxon>Embryophyta</taxon>
        <taxon>Tracheophyta</taxon>
        <taxon>Spermatophyta</taxon>
        <taxon>Magnoliopsida</taxon>
        <taxon>Liliopsida</taxon>
        <taxon>Zingiberales</taxon>
        <taxon>Musaceae</taxon>
        <taxon>Musa</taxon>
    </lineage>
</organism>
<dbReference type="SUPFAM" id="SSF117856">
    <property type="entry name" value="AF0104/ALDC/Ptd012-like"/>
    <property type="match status" value="2"/>
</dbReference>
<feature type="compositionally biased region" description="Polar residues" evidence="4">
    <location>
        <begin position="675"/>
        <end position="692"/>
    </location>
</feature>
<dbReference type="Pfam" id="PF03479">
    <property type="entry name" value="PCC"/>
    <property type="match status" value="2"/>
</dbReference>
<dbReference type="Proteomes" id="UP001055439">
    <property type="component" value="Chromosome 5"/>
</dbReference>
<feature type="region of interest" description="Disordered" evidence="4">
    <location>
        <begin position="632"/>
        <end position="718"/>
    </location>
</feature>
<feature type="region of interest" description="Disordered" evidence="4">
    <location>
        <begin position="23"/>
        <end position="87"/>
    </location>
</feature>
<keyword evidence="7" id="KW-1185">Reference proteome</keyword>
<proteinExistence type="predicted"/>
<dbReference type="PANTHER" id="PTHR31500:SF51">
    <property type="entry name" value="AT-HOOK MOTIF NUCLEAR-LOCALIZED PROTEIN 8"/>
    <property type="match status" value="1"/>
</dbReference>
<dbReference type="AlphaFoldDB" id="A0A9E7K4G4"/>
<accession>A0A9E7K4G4</accession>
<comment type="function">
    <text evidence="1 3">Transcription factor that specifically binds AT-rich DNA sequences related to the nuclear matrix attachment regions (MARs).</text>
</comment>
<feature type="region of interest" description="Disordered" evidence="4">
    <location>
        <begin position="386"/>
        <end position="442"/>
    </location>
</feature>
<feature type="compositionally biased region" description="Gly residues" evidence="4">
    <location>
        <begin position="236"/>
        <end position="248"/>
    </location>
</feature>
<feature type="region of interest" description="Disordered" evidence="4">
    <location>
        <begin position="220"/>
        <end position="257"/>
    </location>
</feature>
<feature type="compositionally biased region" description="Low complexity" evidence="4">
    <location>
        <begin position="23"/>
        <end position="37"/>
    </location>
</feature>
<dbReference type="PROSITE" id="PS51742">
    <property type="entry name" value="PPC"/>
    <property type="match status" value="2"/>
</dbReference>